<dbReference type="InterPro" id="IPR011527">
    <property type="entry name" value="ABC1_TM_dom"/>
</dbReference>
<dbReference type="InterPro" id="IPR036640">
    <property type="entry name" value="ABC1_TM_sf"/>
</dbReference>
<dbReference type="Gene3D" id="3.40.50.300">
    <property type="entry name" value="P-loop containing nucleotide triphosphate hydrolases"/>
    <property type="match status" value="1"/>
</dbReference>
<evidence type="ECO:0000256" key="6">
    <source>
        <dbReference type="ARBA" id="ARBA00023136"/>
    </source>
</evidence>
<evidence type="ECO:0000256" key="5">
    <source>
        <dbReference type="ARBA" id="ARBA00022989"/>
    </source>
</evidence>
<dbReference type="SMART" id="SM00382">
    <property type="entry name" value="AAA"/>
    <property type="match status" value="1"/>
</dbReference>
<evidence type="ECO:0000256" key="4">
    <source>
        <dbReference type="ARBA" id="ARBA00022840"/>
    </source>
</evidence>
<comment type="subcellular location">
    <subcellularLocation>
        <location evidence="1">Cell membrane</location>
        <topology evidence="1">Multi-pass membrane protein</topology>
    </subcellularLocation>
</comment>
<keyword evidence="5 7" id="KW-1133">Transmembrane helix</keyword>
<dbReference type="Pfam" id="PF00005">
    <property type="entry name" value="ABC_tran"/>
    <property type="match status" value="1"/>
</dbReference>
<dbReference type="RefSeq" id="WP_226542772.1">
    <property type="nucleotide sequence ID" value="NZ_CP129013.1"/>
</dbReference>
<dbReference type="InterPro" id="IPR027417">
    <property type="entry name" value="P-loop_NTPase"/>
</dbReference>
<feature type="transmembrane region" description="Helical" evidence="7">
    <location>
        <begin position="32"/>
        <end position="59"/>
    </location>
</feature>
<dbReference type="InterPro" id="IPR003593">
    <property type="entry name" value="AAA+_ATPase"/>
</dbReference>
<dbReference type="PROSITE" id="PS00211">
    <property type="entry name" value="ABC_TRANSPORTER_1"/>
    <property type="match status" value="1"/>
</dbReference>
<keyword evidence="4 10" id="KW-0067">ATP-binding</keyword>
<dbReference type="PROSITE" id="PS50893">
    <property type="entry name" value="ABC_TRANSPORTER_2"/>
    <property type="match status" value="1"/>
</dbReference>
<feature type="transmembrane region" description="Helical" evidence="7">
    <location>
        <begin position="173"/>
        <end position="190"/>
    </location>
</feature>
<gene>
    <name evidence="10" type="ORF">LC087_15795</name>
</gene>
<name>A0ABY9JX42_9BACI</name>
<feature type="transmembrane region" description="Helical" evidence="7">
    <location>
        <begin position="71"/>
        <end position="96"/>
    </location>
</feature>
<reference evidence="10 11" key="1">
    <citation type="submission" date="2023-06" db="EMBL/GenBank/DDBJ databases">
        <title>Five Gram-positive bacteria isolated from mangrove sediments in Shenzhen, Guangdong, China.</title>
        <authorList>
            <person name="Yu S."/>
            <person name="Zheng W."/>
            <person name="Huang Y."/>
        </authorList>
    </citation>
    <scope>NUCLEOTIDE SEQUENCE [LARGE SCALE GENOMIC DNA]</scope>
    <source>
        <strain evidence="10 11">SaN35-3</strain>
    </source>
</reference>
<keyword evidence="11" id="KW-1185">Reference proteome</keyword>
<feature type="transmembrane region" description="Helical" evidence="7">
    <location>
        <begin position="147"/>
        <end position="167"/>
    </location>
</feature>
<keyword evidence="3" id="KW-0547">Nucleotide-binding</keyword>
<dbReference type="SUPFAM" id="SSF90123">
    <property type="entry name" value="ABC transporter transmembrane region"/>
    <property type="match status" value="1"/>
</dbReference>
<dbReference type="InterPro" id="IPR039421">
    <property type="entry name" value="Type_1_exporter"/>
</dbReference>
<feature type="transmembrane region" description="Helical" evidence="7">
    <location>
        <begin position="285"/>
        <end position="309"/>
    </location>
</feature>
<proteinExistence type="predicted"/>
<dbReference type="PANTHER" id="PTHR43394">
    <property type="entry name" value="ATP-DEPENDENT PERMEASE MDL1, MITOCHONDRIAL"/>
    <property type="match status" value="1"/>
</dbReference>
<evidence type="ECO:0000259" key="9">
    <source>
        <dbReference type="PROSITE" id="PS50929"/>
    </source>
</evidence>
<evidence type="ECO:0000313" key="11">
    <source>
        <dbReference type="Proteomes" id="UP001197974"/>
    </source>
</evidence>
<accession>A0ABY9JX42</accession>
<keyword evidence="2 7" id="KW-0812">Transmembrane</keyword>
<dbReference type="GO" id="GO:0005524">
    <property type="term" value="F:ATP binding"/>
    <property type="evidence" value="ECO:0007669"/>
    <property type="project" value="UniProtKB-KW"/>
</dbReference>
<evidence type="ECO:0000256" key="1">
    <source>
        <dbReference type="ARBA" id="ARBA00004651"/>
    </source>
</evidence>
<dbReference type="Gene3D" id="1.20.1560.10">
    <property type="entry name" value="ABC transporter type 1, transmembrane domain"/>
    <property type="match status" value="1"/>
</dbReference>
<feature type="domain" description="ABC transmembrane type-1" evidence="9">
    <location>
        <begin position="35"/>
        <end position="314"/>
    </location>
</feature>
<evidence type="ECO:0000256" key="7">
    <source>
        <dbReference type="SAM" id="Phobius"/>
    </source>
</evidence>
<dbReference type="InterPro" id="IPR003439">
    <property type="entry name" value="ABC_transporter-like_ATP-bd"/>
</dbReference>
<dbReference type="InterPro" id="IPR017871">
    <property type="entry name" value="ABC_transporter-like_CS"/>
</dbReference>
<evidence type="ECO:0000256" key="2">
    <source>
        <dbReference type="ARBA" id="ARBA00022692"/>
    </source>
</evidence>
<dbReference type="Pfam" id="PF00664">
    <property type="entry name" value="ABC_membrane"/>
    <property type="match status" value="1"/>
</dbReference>
<dbReference type="CDD" id="cd18551">
    <property type="entry name" value="ABC_6TM_LmrA_like"/>
    <property type="match status" value="1"/>
</dbReference>
<feature type="transmembrane region" description="Helical" evidence="7">
    <location>
        <begin position="253"/>
        <end position="273"/>
    </location>
</feature>
<sequence length="588" mass="65438">MRGTMTLEKAANQPIGIKRFWNMMNTFLPSTWLLVFAVTLVIIETCLSLIVPLITMNFIDEMNLDSLNQQTIILLAVVFILQLLMSGFALYTMIYIGQRVVLSLREEAWKKILHLPISFFDRHPSGDTMSRMTNDTLIIKDFITSQLIPFISGIISIVGSIVFLLVIDWKMTILMVVIIPVAGFIMIPLGRKMYKVSRALQSETASFQGDLGRVLSDIRLVKASLAENQEKKTGLKRMTQLFQFGLKEGRISAVIQPLTMSLMLFLLVVIFGYGSIRVSAGTLSAGALVAIIFYLFQISIPFAQLATFFTQFQKALGASERLEQILSAEPEPSVESTDSLIKEDDLLSFHDVSFSYSESKQILQSVSFGAVIGEMTAFVGPSGAGKTTLFSLLERFYEPSQGAITYKGKSIYDMSLSDWRQKIAYVSQESPIMSGTIRSNLIYGLEDVSESRIKEAVANANLESFIASLTDQLETEVGERGIRLSGGQRQRLAIARAMIRDPEILLLDEATAHLDSTSEKLVQEALEKLMQGRTTLVIAHRLATVRNADQLIVLEQGEVTGKGSHHQLLKFHSLYKELVEQQLSVEGS</sequence>
<dbReference type="EMBL" id="CP129013">
    <property type="protein sequence ID" value="WLR42185.1"/>
    <property type="molecule type" value="Genomic_DNA"/>
</dbReference>
<feature type="domain" description="ABC transporter" evidence="8">
    <location>
        <begin position="347"/>
        <end position="581"/>
    </location>
</feature>
<dbReference type="PROSITE" id="PS50929">
    <property type="entry name" value="ABC_TM1F"/>
    <property type="match status" value="1"/>
</dbReference>
<evidence type="ECO:0000256" key="3">
    <source>
        <dbReference type="ARBA" id="ARBA00022741"/>
    </source>
</evidence>
<keyword evidence="6 7" id="KW-0472">Membrane</keyword>
<evidence type="ECO:0000259" key="8">
    <source>
        <dbReference type="PROSITE" id="PS50893"/>
    </source>
</evidence>
<protein>
    <submittedName>
        <fullName evidence="10">ABC transporter ATP-binding protein</fullName>
    </submittedName>
</protein>
<evidence type="ECO:0000313" key="10">
    <source>
        <dbReference type="EMBL" id="WLR42185.1"/>
    </source>
</evidence>
<dbReference type="SUPFAM" id="SSF52540">
    <property type="entry name" value="P-loop containing nucleoside triphosphate hydrolases"/>
    <property type="match status" value="1"/>
</dbReference>
<dbReference type="PANTHER" id="PTHR43394:SF1">
    <property type="entry name" value="ATP-BINDING CASSETTE SUB-FAMILY B MEMBER 10, MITOCHONDRIAL"/>
    <property type="match status" value="1"/>
</dbReference>
<organism evidence="10 11">
    <name type="scientific">Bacillus carboniphilus</name>
    <dbReference type="NCBI Taxonomy" id="86663"/>
    <lineage>
        <taxon>Bacteria</taxon>
        <taxon>Bacillati</taxon>
        <taxon>Bacillota</taxon>
        <taxon>Bacilli</taxon>
        <taxon>Bacillales</taxon>
        <taxon>Bacillaceae</taxon>
        <taxon>Bacillus</taxon>
    </lineage>
</organism>
<dbReference type="Proteomes" id="UP001197974">
    <property type="component" value="Chromosome"/>
</dbReference>